<feature type="region of interest" description="Disordered" evidence="1">
    <location>
        <begin position="22"/>
        <end position="52"/>
    </location>
</feature>
<reference evidence="2" key="1">
    <citation type="journal article" date="2021" name="bioRxiv">
        <title>Whole Genome Assembly and Annotation of Northern Wild Rice, Zizania palustris L., Supports a Whole Genome Duplication in the Zizania Genus.</title>
        <authorList>
            <person name="Haas M."/>
            <person name="Kono T."/>
            <person name="Macchietto M."/>
            <person name="Millas R."/>
            <person name="McGilp L."/>
            <person name="Shao M."/>
            <person name="Duquette J."/>
            <person name="Hirsch C.N."/>
            <person name="Kimball J."/>
        </authorList>
    </citation>
    <scope>NUCLEOTIDE SEQUENCE</scope>
    <source>
        <tissue evidence="2">Fresh leaf tissue</tissue>
    </source>
</reference>
<feature type="compositionally biased region" description="Polar residues" evidence="1">
    <location>
        <begin position="274"/>
        <end position="284"/>
    </location>
</feature>
<feature type="compositionally biased region" description="Basic and acidic residues" evidence="1">
    <location>
        <begin position="512"/>
        <end position="527"/>
    </location>
</feature>
<feature type="compositionally biased region" description="Basic and acidic residues" evidence="1">
    <location>
        <begin position="78"/>
        <end position="91"/>
    </location>
</feature>
<evidence type="ECO:0000313" key="3">
    <source>
        <dbReference type="Proteomes" id="UP000729402"/>
    </source>
</evidence>
<dbReference type="PANTHER" id="PTHR34837:SF3">
    <property type="match status" value="1"/>
</dbReference>
<feature type="compositionally biased region" description="Basic and acidic residues" evidence="1">
    <location>
        <begin position="493"/>
        <end position="504"/>
    </location>
</feature>
<feature type="compositionally biased region" description="Basic and acidic residues" evidence="1">
    <location>
        <begin position="445"/>
        <end position="471"/>
    </location>
</feature>
<feature type="region of interest" description="Disordered" evidence="1">
    <location>
        <begin position="619"/>
        <end position="641"/>
    </location>
</feature>
<feature type="compositionally biased region" description="Basic and acidic residues" evidence="1">
    <location>
        <begin position="566"/>
        <end position="581"/>
    </location>
</feature>
<feature type="region of interest" description="Disordered" evidence="1">
    <location>
        <begin position="192"/>
        <end position="551"/>
    </location>
</feature>
<accession>A0A8J5V0Y5</accession>
<reference evidence="2" key="2">
    <citation type="submission" date="2021-02" db="EMBL/GenBank/DDBJ databases">
        <authorList>
            <person name="Kimball J.A."/>
            <person name="Haas M.W."/>
            <person name="Macchietto M."/>
            <person name="Kono T."/>
            <person name="Duquette J."/>
            <person name="Shao M."/>
        </authorList>
    </citation>
    <scope>NUCLEOTIDE SEQUENCE</scope>
    <source>
        <tissue evidence="2">Fresh leaf tissue</tissue>
    </source>
</reference>
<gene>
    <name evidence="2" type="ORF">GUJ93_ZPchr0008g13512</name>
</gene>
<dbReference type="PANTHER" id="PTHR34837">
    <property type="entry name" value="OS05G0595500 PROTEIN"/>
    <property type="match status" value="1"/>
</dbReference>
<evidence type="ECO:0000256" key="1">
    <source>
        <dbReference type="SAM" id="MobiDB-lite"/>
    </source>
</evidence>
<organism evidence="2 3">
    <name type="scientific">Zizania palustris</name>
    <name type="common">Northern wild rice</name>
    <dbReference type="NCBI Taxonomy" id="103762"/>
    <lineage>
        <taxon>Eukaryota</taxon>
        <taxon>Viridiplantae</taxon>
        <taxon>Streptophyta</taxon>
        <taxon>Embryophyta</taxon>
        <taxon>Tracheophyta</taxon>
        <taxon>Spermatophyta</taxon>
        <taxon>Magnoliopsida</taxon>
        <taxon>Liliopsida</taxon>
        <taxon>Poales</taxon>
        <taxon>Poaceae</taxon>
        <taxon>BOP clade</taxon>
        <taxon>Oryzoideae</taxon>
        <taxon>Oryzeae</taxon>
        <taxon>Zizaniinae</taxon>
        <taxon>Zizania</taxon>
    </lineage>
</organism>
<sequence>MPKSSWHKSCKHDEYREGQERLDFDVDQTEKGEKKRSIIRVSKDPKQQEKHLSSALVELPNAGDASCLLAEGHKKRKGKEEHESFTRDDRWRGRSEGNELCYYDLKNPENSGSEMKEKMMRKFQESDRSNEFDKRKSERKGLLEEDDSNEYCQVKENARKHGSEKLKESEKGMILKEDNTIFLEHQYKVVKDKSRNHWVDKGNERQSRHDKSLKVISRNKDAKTNGSEGDKDNTRNKWNRNDDHRFQDKLQDGELEKNEKHGKKDQSDGKYESKSASANKQNLSRDVYKQQHRDEKFKEERVVENQREVKCKDERSKLEPRHKDHKYKDDRDKEEETHRDKMYKEERYRIMDSKNKEERSKKDGRYKEKSRVEDKHRNGRSSDNSREKRDEIYRNSRHRDSRSSNVRSSRDNTRYKSLEKHKEDHCYSKSRHNKNRIPDDGNTLAEHRISNYIDDNKGKKRSFEDSAKRGSEVGSFVSSVDQHRHKQIIQEKVGSRGKDNERKSPTRSSSHKVREQSRHLLKQEESSPRQYSVVSGRSKQTSEFQSVEGQGITDLSLRESSLASKEGRNFRADGRPIHFTDKVPSSSDQQTLVHNDMKNNSHDNDDTLGKVNATRNELPLSHQSSEKHRSASLGHPTPATDRFEMDIRRPFVEDNQSQIKKQRSGSYTIDNAGVHGNNWNNPLTWHLPVPNDFGYFQHGPPLLGFHSDVHQFPQSIFGMPPPMDMSHSGIPYHFHGHHDSFSHHSQPFPWHNTNQPWPHLPRMAGWDVNRNALEEYSHSYNRQEWQQEMSFSAQDTSNKPSSTQFPGQIQNKQCKVEITGIKTFDATNAEKHDIEAPSYKSEKKPGPANIKVDDSQFCNNYLKRLDISRGLSSLELYKKSIAMVGKLDPTGTCNPIIFPWLKNKKDDCGYQSKGSRNMLKPIFSEKKTSVFENAMALYRSSIGSIRSKFPASSPRPESEEVDIVEEDNIVVLDDTPMTMSDMGDHVSNNDHPHDGVDLSMSNETDLVKEPGNKEDHGVSSNIGDKTIGDNGACSDSK</sequence>
<keyword evidence="3" id="KW-1185">Reference proteome</keyword>
<feature type="compositionally biased region" description="Polar residues" evidence="1">
    <location>
        <begin position="528"/>
        <end position="548"/>
    </location>
</feature>
<comment type="caution">
    <text evidence="2">The sequence shown here is derived from an EMBL/GenBank/DDBJ whole genome shotgun (WGS) entry which is preliminary data.</text>
</comment>
<feature type="region of interest" description="Disordered" evidence="1">
    <location>
        <begin position="982"/>
        <end position="1037"/>
    </location>
</feature>
<evidence type="ECO:0000313" key="2">
    <source>
        <dbReference type="EMBL" id="KAG8045705.1"/>
    </source>
</evidence>
<dbReference type="AlphaFoldDB" id="A0A8J5V0Y5"/>
<feature type="compositionally biased region" description="Basic and acidic residues" evidence="1">
    <location>
        <begin position="1005"/>
        <end position="1017"/>
    </location>
</feature>
<feature type="compositionally biased region" description="Basic and acidic residues" evidence="1">
    <location>
        <begin position="982"/>
        <end position="996"/>
    </location>
</feature>
<feature type="compositionally biased region" description="Basic and acidic residues" evidence="1">
    <location>
        <begin position="408"/>
        <end position="427"/>
    </location>
</feature>
<dbReference type="OrthoDB" id="1938945at2759"/>
<proteinExistence type="predicted"/>
<feature type="compositionally biased region" description="Basic and acidic residues" evidence="1">
    <location>
        <begin position="192"/>
        <end position="273"/>
    </location>
</feature>
<feature type="compositionally biased region" description="Basic and acidic residues" evidence="1">
    <location>
        <begin position="114"/>
        <end position="143"/>
    </location>
</feature>
<feature type="compositionally biased region" description="Basic and acidic residues" evidence="1">
    <location>
        <begin position="156"/>
        <end position="178"/>
    </location>
</feature>
<feature type="compositionally biased region" description="Basic and acidic residues" evidence="1">
    <location>
        <begin position="286"/>
        <end position="376"/>
    </location>
</feature>
<dbReference type="Proteomes" id="UP000729402">
    <property type="component" value="Unassembled WGS sequence"/>
</dbReference>
<name>A0A8J5V0Y5_ZIZPA</name>
<dbReference type="EMBL" id="JAAALK010000290">
    <property type="protein sequence ID" value="KAG8045705.1"/>
    <property type="molecule type" value="Genomic_DNA"/>
</dbReference>
<feature type="compositionally biased region" description="Basic and acidic residues" evidence="1">
    <location>
        <begin position="383"/>
        <end position="394"/>
    </location>
</feature>
<feature type="region of interest" description="Disordered" evidence="1">
    <location>
        <begin position="788"/>
        <end position="809"/>
    </location>
</feature>
<feature type="region of interest" description="Disordered" evidence="1">
    <location>
        <begin position="566"/>
        <end position="589"/>
    </location>
</feature>
<feature type="region of interest" description="Disordered" evidence="1">
    <location>
        <begin position="103"/>
        <end position="178"/>
    </location>
</feature>
<protein>
    <submittedName>
        <fullName evidence="2">Uncharacterized protein</fullName>
    </submittedName>
</protein>
<feature type="region of interest" description="Disordered" evidence="1">
    <location>
        <begin position="70"/>
        <end position="91"/>
    </location>
</feature>